<evidence type="ECO:0000256" key="1">
    <source>
        <dbReference type="SAM" id="MobiDB-lite"/>
    </source>
</evidence>
<gene>
    <name evidence="3" type="ORF">HYQ45_010503</name>
</gene>
<evidence type="ECO:0000313" key="4">
    <source>
        <dbReference type="Proteomes" id="UP000689129"/>
    </source>
</evidence>
<feature type="compositionally biased region" description="Low complexity" evidence="1">
    <location>
        <begin position="1"/>
        <end position="10"/>
    </location>
</feature>
<keyword evidence="2" id="KW-0812">Transmembrane</keyword>
<dbReference type="InterPro" id="IPR006461">
    <property type="entry name" value="PLAC_motif_containing"/>
</dbReference>
<comment type="caution">
    <text evidence="3">The sequence shown here is derived from an EMBL/GenBank/DDBJ whole genome shotgun (WGS) entry which is preliminary data.</text>
</comment>
<name>A0A8I3AM54_VERLO</name>
<dbReference type="NCBIfam" id="TIGR01571">
    <property type="entry name" value="A_thal_Cys_rich"/>
    <property type="match status" value="1"/>
</dbReference>
<keyword evidence="2" id="KW-1133">Transmembrane helix</keyword>
<proteinExistence type="predicted"/>
<dbReference type="OrthoDB" id="1045822at2759"/>
<dbReference type="Proteomes" id="UP000689129">
    <property type="component" value="Unassembled WGS sequence"/>
</dbReference>
<protein>
    <submittedName>
        <fullName evidence="3">Protein PLANT CADMIUM RESISTANCE 3 like protein</fullName>
    </submittedName>
</protein>
<dbReference type="Pfam" id="PF04749">
    <property type="entry name" value="PLAC8"/>
    <property type="match status" value="1"/>
</dbReference>
<feature type="transmembrane region" description="Helical" evidence="2">
    <location>
        <begin position="105"/>
        <end position="128"/>
    </location>
</feature>
<dbReference type="EMBL" id="JAEMWZ010000222">
    <property type="protein sequence ID" value="KAG7130749.1"/>
    <property type="molecule type" value="Genomic_DNA"/>
</dbReference>
<evidence type="ECO:0000256" key="2">
    <source>
        <dbReference type="SAM" id="Phobius"/>
    </source>
</evidence>
<dbReference type="PANTHER" id="PTHR15907">
    <property type="entry name" value="DUF614 FAMILY PROTEIN-RELATED"/>
    <property type="match status" value="1"/>
</dbReference>
<evidence type="ECO:0000313" key="3">
    <source>
        <dbReference type="EMBL" id="KAG7130749.1"/>
    </source>
</evidence>
<dbReference type="AlphaFoldDB" id="A0A8I3AM54"/>
<sequence length="191" mass="21906">MEYQHQQQQHGIQPVPEYTQQPLGTNSKPHPYGQLPSTPQGYQQQDNMRATYTEGANVRNQKWENNLCNCAPCGSCLLGTFLPCMLLGKTSERMRDPTMRTYEPINVDCMLMCGITYFTCCGWIYAMIKRGEIRERFHIRGSGLRDCCTTYWCPCCALIQQDKEVERRLASGPIVQGYQGNKEGMNMNRQV</sequence>
<feature type="region of interest" description="Disordered" evidence="1">
    <location>
        <begin position="1"/>
        <end position="41"/>
    </location>
</feature>
<organism evidence="3 4">
    <name type="scientific">Verticillium longisporum</name>
    <name type="common">Verticillium dahliae var. longisporum</name>
    <dbReference type="NCBI Taxonomy" id="100787"/>
    <lineage>
        <taxon>Eukaryota</taxon>
        <taxon>Fungi</taxon>
        <taxon>Dikarya</taxon>
        <taxon>Ascomycota</taxon>
        <taxon>Pezizomycotina</taxon>
        <taxon>Sordariomycetes</taxon>
        <taxon>Hypocreomycetidae</taxon>
        <taxon>Glomerellales</taxon>
        <taxon>Plectosphaerellaceae</taxon>
        <taxon>Verticillium</taxon>
    </lineage>
</organism>
<accession>A0A8I3AM54</accession>
<reference evidence="3" key="1">
    <citation type="journal article" date="2021" name="Mol. Plant Pathol.">
        <title>A 20-kb lineage-specific genomic region tames virulence in pathogenic amphidiploid Verticillium longisporum.</title>
        <authorList>
            <person name="Harting R."/>
            <person name="Starke J."/>
            <person name="Kusch H."/>
            <person name="Poggeler S."/>
            <person name="Maurus I."/>
            <person name="Schluter R."/>
            <person name="Landesfeind M."/>
            <person name="Bulla I."/>
            <person name="Nowrousian M."/>
            <person name="de Jonge R."/>
            <person name="Stahlhut G."/>
            <person name="Hoff K.J."/>
            <person name="Asshauer K.P."/>
            <person name="Thurmer A."/>
            <person name="Stanke M."/>
            <person name="Daniel R."/>
            <person name="Morgenstern B."/>
            <person name="Thomma B.P.H.J."/>
            <person name="Kronstad J.W."/>
            <person name="Braus-Stromeyer S.A."/>
            <person name="Braus G.H."/>
        </authorList>
    </citation>
    <scope>NUCLEOTIDE SEQUENCE</scope>
    <source>
        <strain evidence="3">Vl32</strain>
    </source>
</reference>
<keyword evidence="2" id="KW-0472">Membrane</keyword>
<feature type="compositionally biased region" description="Polar residues" evidence="1">
    <location>
        <begin position="18"/>
        <end position="28"/>
    </location>
</feature>